<dbReference type="PANTHER" id="PTHR13944:SF23">
    <property type="entry name" value="RHO GUANINE NUCLEOTIDE EXCHANGE FACTOR 18"/>
    <property type="match status" value="1"/>
</dbReference>
<dbReference type="InterPro" id="IPR001849">
    <property type="entry name" value="PH_domain"/>
</dbReference>
<dbReference type="InterPro" id="IPR051632">
    <property type="entry name" value="Rho_GEF"/>
</dbReference>
<dbReference type="GO" id="GO:0005737">
    <property type="term" value="C:cytoplasm"/>
    <property type="evidence" value="ECO:0007669"/>
    <property type="project" value="UniProtKB-SubCell"/>
</dbReference>
<dbReference type="PROSITE" id="PS50003">
    <property type="entry name" value="PH_DOMAIN"/>
    <property type="match status" value="1"/>
</dbReference>
<dbReference type="InterPro" id="IPR041020">
    <property type="entry name" value="PH_16"/>
</dbReference>
<keyword evidence="14" id="KW-1185">Reference proteome</keyword>
<evidence type="ECO:0000256" key="10">
    <source>
        <dbReference type="SAM" id="MobiDB-lite"/>
    </source>
</evidence>
<dbReference type="GO" id="GO:0005085">
    <property type="term" value="F:guanyl-nucleotide exchange factor activity"/>
    <property type="evidence" value="ECO:0007669"/>
    <property type="project" value="UniProtKB-KW"/>
</dbReference>
<feature type="compositionally biased region" description="Basic residues" evidence="10">
    <location>
        <begin position="738"/>
        <end position="750"/>
    </location>
</feature>
<evidence type="ECO:0000259" key="12">
    <source>
        <dbReference type="PROSITE" id="PS50010"/>
    </source>
</evidence>
<keyword evidence="7" id="KW-0862">Zinc</keyword>
<dbReference type="InterPro" id="IPR035899">
    <property type="entry name" value="DBL_dom_sf"/>
</dbReference>
<dbReference type="FunFam" id="1.20.900.10:FF:000004">
    <property type="entry name" value="Rho guanine nucleotide exchange factor 2"/>
    <property type="match status" value="1"/>
</dbReference>
<evidence type="ECO:0000256" key="2">
    <source>
        <dbReference type="ARBA" id="ARBA00022490"/>
    </source>
</evidence>
<evidence type="ECO:0000256" key="5">
    <source>
        <dbReference type="ARBA" id="ARBA00022723"/>
    </source>
</evidence>
<dbReference type="Proteomes" id="UP000261520">
    <property type="component" value="Unplaced"/>
</dbReference>
<dbReference type="Gene3D" id="1.20.900.10">
    <property type="entry name" value="Dbl homology (DH) domain"/>
    <property type="match status" value="1"/>
</dbReference>
<dbReference type="GO" id="GO:0008270">
    <property type="term" value="F:zinc ion binding"/>
    <property type="evidence" value="ECO:0007669"/>
    <property type="project" value="UniProtKB-KW"/>
</dbReference>
<feature type="compositionally biased region" description="Basic and acidic residues" evidence="10">
    <location>
        <begin position="677"/>
        <end position="695"/>
    </location>
</feature>
<evidence type="ECO:0000256" key="8">
    <source>
        <dbReference type="ARBA" id="ARBA00023054"/>
    </source>
</evidence>
<feature type="compositionally biased region" description="Polar residues" evidence="10">
    <location>
        <begin position="799"/>
        <end position="813"/>
    </location>
</feature>
<dbReference type="PROSITE" id="PS50010">
    <property type="entry name" value="DH_2"/>
    <property type="match status" value="1"/>
</dbReference>
<dbReference type="SMART" id="SM00325">
    <property type="entry name" value="RhoGEF"/>
    <property type="match status" value="1"/>
</dbReference>
<dbReference type="GO" id="GO:0005886">
    <property type="term" value="C:plasma membrane"/>
    <property type="evidence" value="ECO:0007669"/>
    <property type="project" value="TreeGrafter"/>
</dbReference>
<keyword evidence="3" id="KW-0597">Phosphoprotein</keyword>
<evidence type="ECO:0000256" key="6">
    <source>
        <dbReference type="ARBA" id="ARBA00022771"/>
    </source>
</evidence>
<name>A0A3B4ANF4_9GOBI</name>
<dbReference type="SUPFAM" id="SSF50729">
    <property type="entry name" value="PH domain-like"/>
    <property type="match status" value="1"/>
</dbReference>
<evidence type="ECO:0000256" key="4">
    <source>
        <dbReference type="ARBA" id="ARBA00022658"/>
    </source>
</evidence>
<sequence length="813" mass="93702">MIYIKILCLKPVLLSSDSHYTKLRLELENDALNLEAETWSLSVDQSFLKELSKDSVKRQEVIYELMQTEMHHVRTLKVLLYVYMYELRQSGLVDEHRLERLFPAVDALLSHHQHFLDALKHRQRLSQEQEGSNNYQITQLGDILITQFSGSVGEGMKECYSVFCSHQSEATKFYKDLLQNSKKFQNLIRKISQLPLVRRMGIPECFLLVTQRITKYPVLIERLIKNTEDEYKSLVQGLSLVKDTIEQVNSQVREYEQVLRLREICYRLEPKSIGRVSEERVFRREDLLQNNRTLIQEGSVVWKTPGRQKEIHAVLLSDVLILLQEKDQKFVFATMKNPPVISLRGLIVREVALEDRAMYLICSCTSNMYEIHTSSKDECDSWISHIREAVNRCLIDNGFPSCSLYTFCADSLKECDDLLRHSVEAKQQVCVSLFEAVTGQECPHRGLLLRSDTSDLQQGETLLQEAIREGEEDTCSCSIFTKHFEREDFSACSAGDTLTYRLQALVMTTFSHLSFIFCLQVVLAKHSSQVELLQACQSKNKQSARQGNALLEQENQRNMERQKQELANLHKMQAQQREEQQRWEKERERQRVQMEVLEEEVKRREEECKQREQRLKEEKTELEMQRDGYQHDLERLRESLKNLEKDKEKHDLLSFPSIRSTVSGVGNITATPFVPPKKSDPKEVPPKVPPRRESISPKPSKPYVPIHLRSTTNDTSPAVRPGGAIEQVIPTKLEGISKKKLKTKPSHKRTSSAANIDVREVLPIRVAGKEGGSLRAQRTSSPQRIHKTTGTKHPPKKVSASSSSHANRLEVSQ</sequence>
<keyword evidence="4" id="KW-0344">Guanine-nucleotide releasing factor</keyword>
<proteinExistence type="predicted"/>
<dbReference type="CDD" id="cd00160">
    <property type="entry name" value="RhoGEF"/>
    <property type="match status" value="1"/>
</dbReference>
<feature type="region of interest" description="Disordered" evidence="10">
    <location>
        <begin position="669"/>
        <end position="813"/>
    </location>
</feature>
<dbReference type="Gene3D" id="2.30.29.30">
    <property type="entry name" value="Pleckstrin-homology domain (PH domain)/Phosphotyrosine-binding domain (PTB)"/>
    <property type="match status" value="1"/>
</dbReference>
<reference evidence="13" key="2">
    <citation type="submission" date="2025-09" db="UniProtKB">
        <authorList>
            <consortium name="Ensembl"/>
        </authorList>
    </citation>
    <scope>IDENTIFICATION</scope>
</reference>
<evidence type="ECO:0000313" key="13">
    <source>
        <dbReference type="Ensembl" id="ENSPMGP00000018139.1"/>
    </source>
</evidence>
<evidence type="ECO:0000256" key="9">
    <source>
        <dbReference type="SAM" id="Coils"/>
    </source>
</evidence>
<dbReference type="InterPro" id="IPR011993">
    <property type="entry name" value="PH-like_dom_sf"/>
</dbReference>
<dbReference type="SUPFAM" id="SSF48065">
    <property type="entry name" value="DBL homology domain (DH-domain)"/>
    <property type="match status" value="1"/>
</dbReference>
<evidence type="ECO:0000313" key="14">
    <source>
        <dbReference type="Proteomes" id="UP000261520"/>
    </source>
</evidence>
<evidence type="ECO:0000256" key="3">
    <source>
        <dbReference type="ARBA" id="ARBA00022553"/>
    </source>
</evidence>
<organism evidence="13 14">
    <name type="scientific">Periophthalmus magnuspinnatus</name>
    <dbReference type="NCBI Taxonomy" id="409849"/>
    <lineage>
        <taxon>Eukaryota</taxon>
        <taxon>Metazoa</taxon>
        <taxon>Chordata</taxon>
        <taxon>Craniata</taxon>
        <taxon>Vertebrata</taxon>
        <taxon>Euteleostomi</taxon>
        <taxon>Actinopterygii</taxon>
        <taxon>Neopterygii</taxon>
        <taxon>Teleostei</taxon>
        <taxon>Neoteleostei</taxon>
        <taxon>Acanthomorphata</taxon>
        <taxon>Gobiaria</taxon>
        <taxon>Gobiiformes</taxon>
        <taxon>Gobioidei</taxon>
        <taxon>Gobiidae</taxon>
        <taxon>Oxudercinae</taxon>
        <taxon>Periophthalmus</taxon>
    </lineage>
</organism>
<dbReference type="AlphaFoldDB" id="A0A3B4ANF4"/>
<dbReference type="InterPro" id="IPR000219">
    <property type="entry name" value="DH_dom"/>
</dbReference>
<feature type="domain" description="DH" evidence="12">
    <location>
        <begin position="57"/>
        <end position="251"/>
    </location>
</feature>
<accession>A0A3B4ANF4</accession>
<dbReference type="Pfam" id="PF00621">
    <property type="entry name" value="RhoGEF"/>
    <property type="match status" value="1"/>
</dbReference>
<dbReference type="Ensembl" id="ENSPMGT00000019353.1">
    <property type="protein sequence ID" value="ENSPMGP00000018139.1"/>
    <property type="gene ID" value="ENSPMGG00000014842.1"/>
</dbReference>
<dbReference type="GO" id="GO:0035023">
    <property type="term" value="P:regulation of Rho protein signal transduction"/>
    <property type="evidence" value="ECO:0007669"/>
    <property type="project" value="TreeGrafter"/>
</dbReference>
<feature type="coiled-coil region" evidence="9">
    <location>
        <begin position="552"/>
        <end position="653"/>
    </location>
</feature>
<keyword evidence="2" id="KW-0963">Cytoplasm</keyword>
<keyword evidence="6" id="KW-0863">Zinc-finger</keyword>
<keyword evidence="5" id="KW-0479">Metal-binding</keyword>
<dbReference type="PANTHER" id="PTHR13944">
    <property type="entry name" value="AGAP007712-PA"/>
    <property type="match status" value="1"/>
</dbReference>
<feature type="compositionally biased region" description="Basic residues" evidence="10">
    <location>
        <begin position="784"/>
        <end position="796"/>
    </location>
</feature>
<keyword evidence="8 9" id="KW-0175">Coiled coil</keyword>
<evidence type="ECO:0000256" key="1">
    <source>
        <dbReference type="ARBA" id="ARBA00004496"/>
    </source>
</evidence>
<reference evidence="13" key="1">
    <citation type="submission" date="2025-08" db="UniProtKB">
        <authorList>
            <consortium name="Ensembl"/>
        </authorList>
    </citation>
    <scope>IDENTIFICATION</scope>
</reference>
<comment type="subcellular location">
    <subcellularLocation>
        <location evidence="1">Cytoplasm</location>
    </subcellularLocation>
</comment>
<dbReference type="Pfam" id="PF17838">
    <property type="entry name" value="PH_16"/>
    <property type="match status" value="1"/>
</dbReference>
<feature type="domain" description="PH" evidence="11">
    <location>
        <begin position="293"/>
        <end position="391"/>
    </location>
</feature>
<evidence type="ECO:0000256" key="7">
    <source>
        <dbReference type="ARBA" id="ARBA00022833"/>
    </source>
</evidence>
<dbReference type="SMART" id="SM00233">
    <property type="entry name" value="PH"/>
    <property type="match status" value="1"/>
</dbReference>
<evidence type="ECO:0000259" key="11">
    <source>
        <dbReference type="PROSITE" id="PS50003"/>
    </source>
</evidence>
<protein>
    <submittedName>
        <fullName evidence="13">Uncharacterized protein</fullName>
    </submittedName>
</protein>